<organism evidence="3 4">
    <name type="scientific">Microdochium trichocladiopsis</name>
    <dbReference type="NCBI Taxonomy" id="1682393"/>
    <lineage>
        <taxon>Eukaryota</taxon>
        <taxon>Fungi</taxon>
        <taxon>Dikarya</taxon>
        <taxon>Ascomycota</taxon>
        <taxon>Pezizomycotina</taxon>
        <taxon>Sordariomycetes</taxon>
        <taxon>Xylariomycetidae</taxon>
        <taxon>Xylariales</taxon>
        <taxon>Microdochiaceae</taxon>
        <taxon>Microdochium</taxon>
    </lineage>
</organism>
<evidence type="ECO:0000313" key="4">
    <source>
        <dbReference type="Proteomes" id="UP000756346"/>
    </source>
</evidence>
<accession>A0A9P8Y7L5</accession>
<keyword evidence="2" id="KW-0472">Membrane</keyword>
<dbReference type="AlphaFoldDB" id="A0A9P8Y7L5"/>
<proteinExistence type="predicted"/>
<dbReference type="EMBL" id="JAGTJQ010000006">
    <property type="protein sequence ID" value="KAH7029863.1"/>
    <property type="molecule type" value="Genomic_DNA"/>
</dbReference>
<dbReference type="Proteomes" id="UP000756346">
    <property type="component" value="Unassembled WGS sequence"/>
</dbReference>
<evidence type="ECO:0000313" key="3">
    <source>
        <dbReference type="EMBL" id="KAH7029863.1"/>
    </source>
</evidence>
<feature type="transmembrane region" description="Helical" evidence="2">
    <location>
        <begin position="251"/>
        <end position="268"/>
    </location>
</feature>
<gene>
    <name evidence="3" type="ORF">B0I36DRAFT_432464</name>
</gene>
<keyword evidence="4" id="KW-1185">Reference proteome</keyword>
<feature type="transmembrane region" description="Helical" evidence="2">
    <location>
        <begin position="306"/>
        <end position="324"/>
    </location>
</feature>
<dbReference type="RefSeq" id="XP_046012151.1">
    <property type="nucleotide sequence ID" value="XM_046162625.1"/>
</dbReference>
<keyword evidence="2" id="KW-1133">Transmembrane helix</keyword>
<protein>
    <submittedName>
        <fullName evidence="3">Uncharacterized protein</fullName>
    </submittedName>
</protein>
<reference evidence="3" key="1">
    <citation type="journal article" date="2021" name="Nat. Commun.">
        <title>Genetic determinants of endophytism in the Arabidopsis root mycobiome.</title>
        <authorList>
            <person name="Mesny F."/>
            <person name="Miyauchi S."/>
            <person name="Thiergart T."/>
            <person name="Pickel B."/>
            <person name="Atanasova L."/>
            <person name="Karlsson M."/>
            <person name="Huettel B."/>
            <person name="Barry K.W."/>
            <person name="Haridas S."/>
            <person name="Chen C."/>
            <person name="Bauer D."/>
            <person name="Andreopoulos W."/>
            <person name="Pangilinan J."/>
            <person name="LaButti K."/>
            <person name="Riley R."/>
            <person name="Lipzen A."/>
            <person name="Clum A."/>
            <person name="Drula E."/>
            <person name="Henrissat B."/>
            <person name="Kohler A."/>
            <person name="Grigoriev I.V."/>
            <person name="Martin F.M."/>
            <person name="Hacquard S."/>
        </authorList>
    </citation>
    <scope>NUCLEOTIDE SEQUENCE</scope>
    <source>
        <strain evidence="3">MPI-CAGE-CH-0230</strain>
    </source>
</reference>
<name>A0A9P8Y7L5_9PEZI</name>
<keyword evidence="2" id="KW-0812">Transmembrane</keyword>
<comment type="caution">
    <text evidence="3">The sequence shown here is derived from an EMBL/GenBank/DDBJ whole genome shotgun (WGS) entry which is preliminary data.</text>
</comment>
<evidence type="ECO:0000256" key="1">
    <source>
        <dbReference type="SAM" id="MobiDB-lite"/>
    </source>
</evidence>
<feature type="compositionally biased region" description="Basic and acidic residues" evidence="1">
    <location>
        <begin position="1"/>
        <end position="14"/>
    </location>
</feature>
<dbReference type="GeneID" id="70192171"/>
<sequence>METHSKKHALETDGRPASSLPSRQLPTHAIPNKQRRQRARRRAAKHCLKSAYRPGPVAHRPASGPEIGRARAAARRVEHPRTTGTRVQACGAACCCGAQAAWQAEPGPDARGRVHDGLALVLAEDVVALAGRVDRYSRTSGRGGCCHGCCGCGYGDGSDGGGCRLCRSGGGNCAGRLSYGCGRGRRGRDDVCACCSWRGGSDGEGHRCLLRDVVVVAAAVVVVVVATVPISVCVVTEMTVSGVEVVVVNDVWVMVVVPVSVHTVPAVADDEEHEAGWETVTVCVTVTMLVSVSVSVPVVVVVPSMVVTAVTVTYMTLVAVQAVAKTVTVLGGAHVPGPSGVEMDEGVLATHVEIVNVSHGDTVVVLVSVTVSAGYEQVDVRTVVVPGGPDADADQVDDNTVEDDAVADCSG</sequence>
<feature type="region of interest" description="Disordered" evidence="1">
    <location>
        <begin position="1"/>
        <end position="41"/>
    </location>
</feature>
<evidence type="ECO:0000256" key="2">
    <source>
        <dbReference type="SAM" id="Phobius"/>
    </source>
</evidence>
<feature type="transmembrane region" description="Helical" evidence="2">
    <location>
        <begin position="213"/>
        <end position="231"/>
    </location>
</feature>